<name>A0ABU6EF93_9GAMM</name>
<comment type="caution">
    <text evidence="2">The sequence shown here is derived from an EMBL/GenBank/DDBJ whole genome shotgun (WGS) entry which is preliminary data.</text>
</comment>
<evidence type="ECO:0000313" key="2">
    <source>
        <dbReference type="EMBL" id="MEB6857567.1"/>
    </source>
</evidence>
<reference evidence="2 3" key="1">
    <citation type="submission" date="2022-05" db="EMBL/GenBank/DDBJ databases">
        <title>Whole genome sequences of Escherichia coli of fish isolates collected from Assam, India.</title>
        <authorList>
            <person name="Sudha S."/>
            <person name="Muneeb K.H."/>
            <person name="Rakshit O."/>
            <person name="Mendem S.K."/>
            <person name="Raisen C."/>
            <person name="Holmes M.A."/>
            <person name="Shome B.R."/>
            <person name="Sivaraman G.K."/>
        </authorList>
    </citation>
    <scope>NUCLEOTIDE SEQUENCE [LARGE SCALE GENOMIC DNA]</scope>
    <source>
        <strain evidence="2 3">278</strain>
    </source>
</reference>
<protein>
    <submittedName>
        <fullName evidence="2">DUF4123 domain-containing protein</fullName>
    </submittedName>
</protein>
<organism evidence="2 3">
    <name type="scientific">Proteus cibi</name>
    <dbReference type="NCBI Taxonomy" id="2050966"/>
    <lineage>
        <taxon>Bacteria</taxon>
        <taxon>Pseudomonadati</taxon>
        <taxon>Pseudomonadota</taxon>
        <taxon>Gammaproteobacteria</taxon>
        <taxon>Enterobacterales</taxon>
        <taxon>Morganellaceae</taxon>
        <taxon>Proteus</taxon>
    </lineage>
</organism>
<dbReference type="EMBL" id="JAMZOO010000003">
    <property type="protein sequence ID" value="MEB6857567.1"/>
    <property type="molecule type" value="Genomic_DNA"/>
</dbReference>
<gene>
    <name evidence="2" type="ORF">NA736_11040</name>
</gene>
<proteinExistence type="predicted"/>
<feature type="domain" description="DUF4123" evidence="1">
    <location>
        <begin position="27"/>
        <end position="139"/>
    </location>
</feature>
<sequence>MTSLTWTQWVSNISKGDVYFFINTSPTSDSIKRFYSHNWVDEAIPLYRGTGLDHLTEISPWLIKIKSISLYHLAKELDECPLEDKYWGWAYHSHLNWKEQINHWQFYQMVTVDNELVHLRIFDPRIAEILLPNLKEEDWLSLMYPVNDIFIQVNKESLFFEYPKDILKRKKHDFPLKYIFPLYLLEAWRNSLYATNLVVENLILDFWEENGDLANLLFSRENNIRDIIYKWVSNEKVKNTDIAYLTDKNLLNHLLNIKLINKEEL</sequence>
<dbReference type="RefSeq" id="WP_023581108.1">
    <property type="nucleotide sequence ID" value="NZ_JAMZOO010000003.1"/>
</dbReference>
<evidence type="ECO:0000313" key="3">
    <source>
        <dbReference type="Proteomes" id="UP001332939"/>
    </source>
</evidence>
<dbReference type="Proteomes" id="UP001332939">
    <property type="component" value="Unassembled WGS sequence"/>
</dbReference>
<keyword evidence="3" id="KW-1185">Reference proteome</keyword>
<dbReference type="Pfam" id="PF13503">
    <property type="entry name" value="DUF4123"/>
    <property type="match status" value="1"/>
</dbReference>
<accession>A0ABU6EF93</accession>
<evidence type="ECO:0000259" key="1">
    <source>
        <dbReference type="Pfam" id="PF13503"/>
    </source>
</evidence>
<dbReference type="InterPro" id="IPR025391">
    <property type="entry name" value="DUF4123"/>
</dbReference>